<dbReference type="InterPro" id="IPR017972">
    <property type="entry name" value="Cyt_P450_CS"/>
</dbReference>
<dbReference type="InterPro" id="IPR036396">
    <property type="entry name" value="Cyt_P450_sf"/>
</dbReference>
<keyword evidence="2" id="KW-0349">Heme</keyword>
<keyword evidence="2" id="KW-0560">Oxidoreductase</keyword>
<proteinExistence type="inferred from homology"/>
<protein>
    <submittedName>
        <fullName evidence="3">Cytochrome P450</fullName>
    </submittedName>
</protein>
<dbReference type="RefSeq" id="WP_344073115.1">
    <property type="nucleotide sequence ID" value="NZ_BAAAPL010000002.1"/>
</dbReference>
<accession>A0ABP4UJN3</accession>
<gene>
    <name evidence="3" type="ORF">GCM10009808_24850</name>
</gene>
<dbReference type="SUPFAM" id="SSF48264">
    <property type="entry name" value="Cytochrome P450"/>
    <property type="match status" value="1"/>
</dbReference>
<name>A0ABP4UJN3_9MICO</name>
<organism evidence="3 4">
    <name type="scientific">Microbacterium sediminicola</name>
    <dbReference type="NCBI Taxonomy" id="415210"/>
    <lineage>
        <taxon>Bacteria</taxon>
        <taxon>Bacillati</taxon>
        <taxon>Actinomycetota</taxon>
        <taxon>Actinomycetes</taxon>
        <taxon>Micrococcales</taxon>
        <taxon>Microbacteriaceae</taxon>
        <taxon>Microbacterium</taxon>
    </lineage>
</organism>
<evidence type="ECO:0000256" key="2">
    <source>
        <dbReference type="RuleBase" id="RU000461"/>
    </source>
</evidence>
<dbReference type="Proteomes" id="UP001501690">
    <property type="component" value="Unassembled WGS sequence"/>
</dbReference>
<comment type="caution">
    <text evidence="3">The sequence shown here is derived from an EMBL/GenBank/DDBJ whole genome shotgun (WGS) entry which is preliminary data.</text>
</comment>
<keyword evidence="4" id="KW-1185">Reference proteome</keyword>
<dbReference type="InterPro" id="IPR002397">
    <property type="entry name" value="Cyt_P450_B"/>
</dbReference>
<keyword evidence="2" id="KW-0479">Metal-binding</keyword>
<keyword evidence="2" id="KW-0408">Iron</keyword>
<dbReference type="PROSITE" id="PS00086">
    <property type="entry name" value="CYTOCHROME_P450"/>
    <property type="match status" value="1"/>
</dbReference>
<dbReference type="Gene3D" id="1.10.630.10">
    <property type="entry name" value="Cytochrome P450"/>
    <property type="match status" value="1"/>
</dbReference>
<comment type="similarity">
    <text evidence="1 2">Belongs to the cytochrome P450 family.</text>
</comment>
<evidence type="ECO:0000313" key="3">
    <source>
        <dbReference type="EMBL" id="GAA1705908.1"/>
    </source>
</evidence>
<reference evidence="4" key="1">
    <citation type="journal article" date="2019" name="Int. J. Syst. Evol. Microbiol.">
        <title>The Global Catalogue of Microorganisms (GCM) 10K type strain sequencing project: providing services to taxonomists for standard genome sequencing and annotation.</title>
        <authorList>
            <consortium name="The Broad Institute Genomics Platform"/>
            <consortium name="The Broad Institute Genome Sequencing Center for Infectious Disease"/>
            <person name="Wu L."/>
            <person name="Ma J."/>
        </authorList>
    </citation>
    <scope>NUCLEOTIDE SEQUENCE [LARGE SCALE GENOMIC DNA]</scope>
    <source>
        <strain evidence="4">JCM 15577</strain>
    </source>
</reference>
<dbReference type="PANTHER" id="PTHR46696:SF1">
    <property type="entry name" value="CYTOCHROME P450 YJIB-RELATED"/>
    <property type="match status" value="1"/>
</dbReference>
<dbReference type="PRINTS" id="PR00359">
    <property type="entry name" value="BP450"/>
</dbReference>
<evidence type="ECO:0000313" key="4">
    <source>
        <dbReference type="Proteomes" id="UP001501690"/>
    </source>
</evidence>
<dbReference type="EMBL" id="BAAAPL010000002">
    <property type="protein sequence ID" value="GAA1705908.1"/>
    <property type="molecule type" value="Genomic_DNA"/>
</dbReference>
<dbReference type="PANTHER" id="PTHR46696">
    <property type="entry name" value="P450, PUTATIVE (EUROFUNG)-RELATED"/>
    <property type="match status" value="1"/>
</dbReference>
<dbReference type="Pfam" id="PF00067">
    <property type="entry name" value="p450"/>
    <property type="match status" value="1"/>
</dbReference>
<sequence>MAPYKLPVKQNLANWWDAQNDYAELRDEAEVVRIDFPFGGEGWMTTTYDLVKQMYTDPNYSIEVQSDGKEYPRMRYIERDNSKNPSFMQYDGAKHQAKRAVLTKYLTVKRVNALRETTQKAIEETLDDLEAMGNPVDFTHNFAKLLPLKVLCALLGMPTITDEAFLDACYTIVDSRVENPQELMAAFGTIVPFFNALYEEKTTNPGDDLMSAMIQDKNDGLWSEDELRNLGTTLLLAAHDATGVMLNGQIEWLSHDPELYARLRAEPELFPQAFEELLRLNSVGTSAPRGRVALEDAVLGGVTITAGEAVNGNLLAANTDPAVYPDPLTLNIDRERTQPHVVFGVGPHTCPGMHLARMEITLSLQEILRRYKTFENVVESQEWPKDRLCKSAPEVVVKWERA</sequence>
<evidence type="ECO:0000256" key="1">
    <source>
        <dbReference type="ARBA" id="ARBA00010617"/>
    </source>
</evidence>
<keyword evidence="2" id="KW-0503">Monooxygenase</keyword>
<dbReference type="InterPro" id="IPR001128">
    <property type="entry name" value="Cyt_P450"/>
</dbReference>